<evidence type="ECO:0000256" key="2">
    <source>
        <dbReference type="ARBA" id="ARBA00022448"/>
    </source>
</evidence>
<evidence type="ECO:0000256" key="3">
    <source>
        <dbReference type="ARBA" id="ARBA00022475"/>
    </source>
</evidence>
<protein>
    <submittedName>
        <fullName evidence="12">Membrane protein insertase YidC</fullName>
    </submittedName>
</protein>
<accession>A0A9D6DQU8</accession>
<dbReference type="GO" id="GO:0051205">
    <property type="term" value="P:protein insertion into membrane"/>
    <property type="evidence" value="ECO:0007669"/>
    <property type="project" value="TreeGrafter"/>
</dbReference>
<dbReference type="GO" id="GO:0005886">
    <property type="term" value="C:plasma membrane"/>
    <property type="evidence" value="ECO:0007669"/>
    <property type="project" value="UniProtKB-SubCell"/>
</dbReference>
<evidence type="ECO:0000256" key="8">
    <source>
        <dbReference type="ARBA" id="ARBA00023186"/>
    </source>
</evidence>
<dbReference type="NCBIfam" id="TIGR03592">
    <property type="entry name" value="yidC_oxa1_cterm"/>
    <property type="match status" value="1"/>
</dbReference>
<feature type="domain" description="Membrane insertase YidC/Oxa/ALB C-terminal" evidence="11">
    <location>
        <begin position="30"/>
        <end position="233"/>
    </location>
</feature>
<comment type="subcellular location">
    <subcellularLocation>
        <location evidence="1">Cell membrane</location>
        <topology evidence="1">Multi-pass membrane protein</topology>
    </subcellularLocation>
    <subcellularLocation>
        <location evidence="9">Membrane</location>
        <topology evidence="9">Multi-pass membrane protein</topology>
    </subcellularLocation>
</comment>
<dbReference type="AlphaFoldDB" id="A0A9D6DQU8"/>
<comment type="caution">
    <text evidence="12">The sequence shown here is derived from an EMBL/GenBank/DDBJ whole genome shotgun (WGS) entry which is preliminary data.</text>
</comment>
<dbReference type="PANTHER" id="PTHR12428:SF65">
    <property type="entry name" value="CYTOCHROME C OXIDASE ASSEMBLY PROTEIN COX18, MITOCHONDRIAL"/>
    <property type="match status" value="1"/>
</dbReference>
<sequence length="240" mass="27015">MISLFHELLYRPLFNLLVFFYNIIPGSDVGLAIIATTLVIKLVFWPLTRKAIKSQKALQDLQPKIKELQTKYKDNKEEQAKQLMLFYKENKVSPFSGCLPLLIQLPILIALYQVFLKGFDPANLSVLYGFITNPGVIDPDFIGLVDLSQANKILAVLAGAAQFWQAKMVSPKKKLPNAPKTSDEFMAQAMSKQMLYFLPVLTVVISWNLPAGLALYWVVTTLFTVGQQYVIMRSAPVSNK</sequence>
<feature type="transmembrane region" description="Helical" evidence="10">
    <location>
        <begin position="20"/>
        <end position="44"/>
    </location>
</feature>
<keyword evidence="4 9" id="KW-0812">Transmembrane</keyword>
<keyword evidence="6 10" id="KW-1133">Transmembrane helix</keyword>
<comment type="similarity">
    <text evidence="9">Belongs to the OXA1/ALB3/YidC family.</text>
</comment>
<dbReference type="CDD" id="cd20070">
    <property type="entry name" value="5TM_YidC_Alb3"/>
    <property type="match status" value="1"/>
</dbReference>
<keyword evidence="3" id="KW-1003">Cell membrane</keyword>
<evidence type="ECO:0000256" key="7">
    <source>
        <dbReference type="ARBA" id="ARBA00023136"/>
    </source>
</evidence>
<evidence type="ECO:0000256" key="9">
    <source>
        <dbReference type="RuleBase" id="RU003945"/>
    </source>
</evidence>
<proteinExistence type="inferred from homology"/>
<evidence type="ECO:0000259" key="11">
    <source>
        <dbReference type="Pfam" id="PF02096"/>
    </source>
</evidence>
<dbReference type="Proteomes" id="UP000786662">
    <property type="component" value="Unassembled WGS sequence"/>
</dbReference>
<dbReference type="InterPro" id="IPR001708">
    <property type="entry name" value="YidC/ALB3/OXA1/COX18"/>
</dbReference>
<evidence type="ECO:0000256" key="1">
    <source>
        <dbReference type="ARBA" id="ARBA00004651"/>
    </source>
</evidence>
<feature type="transmembrane region" description="Helical" evidence="10">
    <location>
        <begin position="195"/>
        <end position="219"/>
    </location>
</feature>
<organism evidence="12 13">
    <name type="scientific">Candidatus Sungiibacteriota bacterium</name>
    <dbReference type="NCBI Taxonomy" id="2750080"/>
    <lineage>
        <taxon>Bacteria</taxon>
        <taxon>Candidatus Sungiibacteriota</taxon>
    </lineage>
</organism>
<keyword evidence="8" id="KW-0143">Chaperone</keyword>
<evidence type="ECO:0000256" key="6">
    <source>
        <dbReference type="ARBA" id="ARBA00022989"/>
    </source>
</evidence>
<dbReference type="InterPro" id="IPR028055">
    <property type="entry name" value="YidC/Oxa/ALB_C"/>
</dbReference>
<reference evidence="12" key="1">
    <citation type="submission" date="2020-07" db="EMBL/GenBank/DDBJ databases">
        <title>Huge and variable diversity of episymbiotic CPR bacteria and DPANN archaea in groundwater ecosystems.</title>
        <authorList>
            <person name="He C.Y."/>
            <person name="Keren R."/>
            <person name="Whittaker M."/>
            <person name="Farag I.F."/>
            <person name="Doudna J."/>
            <person name="Cate J.H.D."/>
            <person name="Banfield J.F."/>
        </authorList>
    </citation>
    <scope>NUCLEOTIDE SEQUENCE</scope>
    <source>
        <strain evidence="12">NC_groundwater_191_Ag_S-0.1um_45_8</strain>
    </source>
</reference>
<dbReference type="GO" id="GO:0015031">
    <property type="term" value="P:protein transport"/>
    <property type="evidence" value="ECO:0007669"/>
    <property type="project" value="UniProtKB-KW"/>
</dbReference>
<dbReference type="InterPro" id="IPR047196">
    <property type="entry name" value="YidC_ALB_C"/>
</dbReference>
<dbReference type="GO" id="GO:0032977">
    <property type="term" value="F:membrane insertase activity"/>
    <property type="evidence" value="ECO:0007669"/>
    <property type="project" value="InterPro"/>
</dbReference>
<keyword evidence="7 10" id="KW-0472">Membrane</keyword>
<gene>
    <name evidence="12" type="ORF">HYT38_01320</name>
</gene>
<evidence type="ECO:0000256" key="4">
    <source>
        <dbReference type="ARBA" id="ARBA00022692"/>
    </source>
</evidence>
<name>A0A9D6DQU8_9BACT</name>
<evidence type="ECO:0000256" key="10">
    <source>
        <dbReference type="SAM" id="Phobius"/>
    </source>
</evidence>
<keyword evidence="2" id="KW-0813">Transport</keyword>
<evidence type="ECO:0000313" key="12">
    <source>
        <dbReference type="EMBL" id="MBI2052304.1"/>
    </source>
</evidence>
<dbReference type="PANTHER" id="PTHR12428">
    <property type="entry name" value="OXA1"/>
    <property type="match status" value="1"/>
</dbReference>
<keyword evidence="5" id="KW-0653">Protein transport</keyword>
<dbReference type="EMBL" id="JACOYY010000037">
    <property type="protein sequence ID" value="MBI2052304.1"/>
    <property type="molecule type" value="Genomic_DNA"/>
</dbReference>
<evidence type="ECO:0000313" key="13">
    <source>
        <dbReference type="Proteomes" id="UP000786662"/>
    </source>
</evidence>
<evidence type="ECO:0000256" key="5">
    <source>
        <dbReference type="ARBA" id="ARBA00022927"/>
    </source>
</evidence>
<dbReference type="Pfam" id="PF02096">
    <property type="entry name" value="60KD_IMP"/>
    <property type="match status" value="1"/>
</dbReference>